<name>A0ABD3NYG5_9STRA</name>
<reference evidence="1 2" key="1">
    <citation type="journal article" date="2020" name="G3 (Bethesda)">
        <title>Improved Reference Genome for Cyclotella cryptica CCMP332, a Model for Cell Wall Morphogenesis, Salinity Adaptation, and Lipid Production in Diatoms (Bacillariophyta).</title>
        <authorList>
            <person name="Roberts W.R."/>
            <person name="Downey K.M."/>
            <person name="Ruck E.C."/>
            <person name="Traller J.C."/>
            <person name="Alverson A.J."/>
        </authorList>
    </citation>
    <scope>NUCLEOTIDE SEQUENCE [LARGE SCALE GENOMIC DNA]</scope>
    <source>
        <strain evidence="1 2">CCMP332</strain>
    </source>
</reference>
<organism evidence="1 2">
    <name type="scientific">Cyclotella cryptica</name>
    <dbReference type="NCBI Taxonomy" id="29204"/>
    <lineage>
        <taxon>Eukaryota</taxon>
        <taxon>Sar</taxon>
        <taxon>Stramenopiles</taxon>
        <taxon>Ochrophyta</taxon>
        <taxon>Bacillariophyta</taxon>
        <taxon>Coscinodiscophyceae</taxon>
        <taxon>Thalassiosirophycidae</taxon>
        <taxon>Stephanodiscales</taxon>
        <taxon>Stephanodiscaceae</taxon>
        <taxon>Cyclotella</taxon>
    </lineage>
</organism>
<evidence type="ECO:0000313" key="2">
    <source>
        <dbReference type="Proteomes" id="UP001516023"/>
    </source>
</evidence>
<accession>A0ABD3NYG5</accession>
<keyword evidence="2" id="KW-1185">Reference proteome</keyword>
<protein>
    <submittedName>
        <fullName evidence="1">Uncharacterized protein</fullName>
    </submittedName>
</protein>
<sequence length="143" mass="16033">MIFSSFAAVSATAMTSTFCDSCISFETHRFMGPIEIPPHFSNEASSISSRNSSAYSDIESELQFEIMAQLPAELASLIASVDKSEQKSYNDSSDVWYYATYSEDEMCASKARSKFESWEESYVSLEECCQMAFSWDVDACLSR</sequence>
<evidence type="ECO:0000313" key="1">
    <source>
        <dbReference type="EMBL" id="KAL3780333.1"/>
    </source>
</evidence>
<proteinExistence type="predicted"/>
<comment type="caution">
    <text evidence="1">The sequence shown here is derived from an EMBL/GenBank/DDBJ whole genome shotgun (WGS) entry which is preliminary data.</text>
</comment>
<dbReference type="Proteomes" id="UP001516023">
    <property type="component" value="Unassembled WGS sequence"/>
</dbReference>
<gene>
    <name evidence="1" type="ORF">HJC23_008263</name>
</gene>
<dbReference type="AlphaFoldDB" id="A0ABD3NYG5"/>
<dbReference type="EMBL" id="JABMIG020000353">
    <property type="protein sequence ID" value="KAL3780333.1"/>
    <property type="molecule type" value="Genomic_DNA"/>
</dbReference>